<organism evidence="1 2">
    <name type="scientific">Candidatus Endolissoclinum faulkneri L2</name>
    <dbReference type="NCBI Taxonomy" id="1193729"/>
    <lineage>
        <taxon>Bacteria</taxon>
        <taxon>Pseudomonadati</taxon>
        <taxon>Pseudomonadota</taxon>
        <taxon>Alphaproteobacteria</taxon>
        <taxon>Rhodospirillales</taxon>
        <taxon>Rhodospirillaceae</taxon>
        <taxon>Candidatus Endolissoclinum</taxon>
    </lineage>
</organism>
<name>K7YMY2_9PROT</name>
<dbReference type="HOGENOM" id="CLU_3181436_0_0_5"/>
<dbReference type="STRING" id="1193729.A1OE_679"/>
<dbReference type="EMBL" id="CP003539">
    <property type="protein sequence ID" value="AFX98867.1"/>
    <property type="molecule type" value="Genomic_DNA"/>
</dbReference>
<protein>
    <submittedName>
        <fullName evidence="1">Uncharacterized protein</fullName>
    </submittedName>
</protein>
<proteinExistence type="predicted"/>
<evidence type="ECO:0000313" key="2">
    <source>
        <dbReference type="Proteomes" id="UP000010077"/>
    </source>
</evidence>
<reference evidence="1 2" key="1">
    <citation type="journal article" date="2012" name="Proc. Natl. Acad. Sci. U.S.A.">
        <title>Genome streamlining and chemical defense in a coral reef symbiosis.</title>
        <authorList>
            <person name="Kwan J.C."/>
            <person name="Donia M.S."/>
            <person name="Han A.W."/>
            <person name="Hirose E."/>
            <person name="Haygood M.G."/>
            <person name="Schmidt E.W."/>
        </authorList>
    </citation>
    <scope>NUCLEOTIDE SEQUENCE [LARGE SCALE GENOMIC DNA]</scope>
    <source>
        <strain evidence="1 2">L2</strain>
    </source>
</reference>
<dbReference type="KEGG" id="thal:A1OE_679"/>
<dbReference type="Proteomes" id="UP000010077">
    <property type="component" value="Chromosome"/>
</dbReference>
<sequence>MVSLLVKRYFGIMKFTEKMYLNCQIISVYFVRCLILLRNYKIVNYL</sequence>
<accession>K7YMY2</accession>
<keyword evidence="2" id="KW-1185">Reference proteome</keyword>
<gene>
    <name evidence="1" type="ORF">A1OE_679</name>
</gene>
<evidence type="ECO:0000313" key="1">
    <source>
        <dbReference type="EMBL" id="AFX98867.1"/>
    </source>
</evidence>
<dbReference type="AlphaFoldDB" id="K7YMY2"/>